<gene>
    <name evidence="1" type="ORF">S01H4_63529</name>
</gene>
<evidence type="ECO:0008006" key="2">
    <source>
        <dbReference type="Google" id="ProtNLM"/>
    </source>
</evidence>
<dbReference type="InterPro" id="IPR036291">
    <property type="entry name" value="NAD(P)-bd_dom_sf"/>
</dbReference>
<protein>
    <recommendedName>
        <fullName evidence="2">Short-chain dehydrogenase/reductase SDR</fullName>
    </recommendedName>
</protein>
<name>X1EE14_9ZZZZ</name>
<dbReference type="SUPFAM" id="SSF51735">
    <property type="entry name" value="NAD(P)-binding Rossmann-fold domains"/>
    <property type="match status" value="1"/>
</dbReference>
<reference evidence="1" key="1">
    <citation type="journal article" date="2014" name="Front. Microbiol.">
        <title>High frequency of phylogenetically diverse reductive dehalogenase-homologous genes in deep subseafloor sedimentary metagenomes.</title>
        <authorList>
            <person name="Kawai M."/>
            <person name="Futagami T."/>
            <person name="Toyoda A."/>
            <person name="Takaki Y."/>
            <person name="Nishi S."/>
            <person name="Hori S."/>
            <person name="Arai W."/>
            <person name="Tsubouchi T."/>
            <person name="Morono Y."/>
            <person name="Uchiyama I."/>
            <person name="Ito T."/>
            <person name="Fujiyama A."/>
            <person name="Inagaki F."/>
            <person name="Takami H."/>
        </authorList>
    </citation>
    <scope>NUCLEOTIDE SEQUENCE</scope>
    <source>
        <strain evidence="1">Expedition CK06-06</strain>
    </source>
</reference>
<sequence length="49" mass="5305">MRKEVTPQIPLGYLAKPEDVSKVVVFLASPDANYMTGQALNVTGGMETH</sequence>
<evidence type="ECO:0000313" key="1">
    <source>
        <dbReference type="EMBL" id="GAH15389.1"/>
    </source>
</evidence>
<dbReference type="Gene3D" id="3.40.50.720">
    <property type="entry name" value="NAD(P)-binding Rossmann-like Domain"/>
    <property type="match status" value="1"/>
</dbReference>
<proteinExistence type="predicted"/>
<dbReference type="Pfam" id="PF13561">
    <property type="entry name" value="adh_short_C2"/>
    <property type="match status" value="1"/>
</dbReference>
<dbReference type="AlphaFoldDB" id="X1EE14"/>
<dbReference type="EMBL" id="BART01038234">
    <property type="protein sequence ID" value="GAH15389.1"/>
    <property type="molecule type" value="Genomic_DNA"/>
</dbReference>
<comment type="caution">
    <text evidence="1">The sequence shown here is derived from an EMBL/GenBank/DDBJ whole genome shotgun (WGS) entry which is preliminary data.</text>
</comment>
<organism evidence="1">
    <name type="scientific">marine sediment metagenome</name>
    <dbReference type="NCBI Taxonomy" id="412755"/>
    <lineage>
        <taxon>unclassified sequences</taxon>
        <taxon>metagenomes</taxon>
        <taxon>ecological metagenomes</taxon>
    </lineage>
</organism>
<accession>X1EE14</accession>
<dbReference type="InterPro" id="IPR002347">
    <property type="entry name" value="SDR_fam"/>
</dbReference>